<reference evidence="1" key="1">
    <citation type="submission" date="2025-08" db="UniProtKB">
        <authorList>
            <consortium name="RefSeq"/>
        </authorList>
    </citation>
    <scope>IDENTIFICATION</scope>
    <source>
        <tissue evidence="1">Whole insect</tissue>
    </source>
</reference>
<dbReference type="AlphaFoldDB" id="A0A6P7GGK2"/>
<accession>A0A6P7GGK2</accession>
<gene>
    <name evidence="1" type="primary">LOC114336860</name>
</gene>
<proteinExistence type="predicted"/>
<dbReference type="InParanoid" id="A0A6P7GGK2"/>
<organism evidence="1">
    <name type="scientific">Diabrotica virgifera virgifera</name>
    <name type="common">western corn rootworm</name>
    <dbReference type="NCBI Taxonomy" id="50390"/>
    <lineage>
        <taxon>Eukaryota</taxon>
        <taxon>Metazoa</taxon>
        <taxon>Ecdysozoa</taxon>
        <taxon>Arthropoda</taxon>
        <taxon>Hexapoda</taxon>
        <taxon>Insecta</taxon>
        <taxon>Pterygota</taxon>
        <taxon>Neoptera</taxon>
        <taxon>Endopterygota</taxon>
        <taxon>Coleoptera</taxon>
        <taxon>Polyphaga</taxon>
        <taxon>Cucujiformia</taxon>
        <taxon>Chrysomeloidea</taxon>
        <taxon>Chrysomelidae</taxon>
        <taxon>Galerucinae</taxon>
        <taxon>Diabroticina</taxon>
        <taxon>Diabroticites</taxon>
        <taxon>Diabrotica</taxon>
    </lineage>
</organism>
<name>A0A6P7GGK2_DIAVI</name>
<evidence type="ECO:0000313" key="1">
    <source>
        <dbReference type="RefSeq" id="XP_028143050.1"/>
    </source>
</evidence>
<dbReference type="RefSeq" id="XP_028143050.1">
    <property type="nucleotide sequence ID" value="XM_028287249.1"/>
</dbReference>
<protein>
    <submittedName>
        <fullName evidence="1">Uncharacterized protein LOC114336860</fullName>
    </submittedName>
</protein>
<sequence>MLFCSENQREHLSTNIVPCIDNNTIIFQASAKNLGLTMDTKLNFNNHINLCLKKAYSMLKALYPHRHFLNIKTKAMLCESLILSHFNHYDHIYGPFLSVVNKKRGTKSTKFLS</sequence>